<accession>A0A0U3MIY8</accession>
<proteinExistence type="predicted"/>
<dbReference type="Proteomes" id="UP000060699">
    <property type="component" value="Chromosome"/>
</dbReference>
<dbReference type="RefSeq" id="WP_058936352.1">
    <property type="nucleotide sequence ID" value="NZ_CP013729.1"/>
</dbReference>
<dbReference type="EMBL" id="CP013729">
    <property type="protein sequence ID" value="ALV08377.1"/>
    <property type="molecule type" value="Genomic_DNA"/>
</dbReference>
<dbReference type="KEGG" id="rdp:RD2015_3926"/>
<gene>
    <name evidence="1" type="ORF">RD2015_3926</name>
</gene>
<dbReference type="AlphaFoldDB" id="A0A0U3MIY8"/>
<organism evidence="1 2">
    <name type="scientific">Roseateles depolymerans</name>
    <dbReference type="NCBI Taxonomy" id="76731"/>
    <lineage>
        <taxon>Bacteria</taxon>
        <taxon>Pseudomonadati</taxon>
        <taxon>Pseudomonadota</taxon>
        <taxon>Betaproteobacteria</taxon>
        <taxon>Burkholderiales</taxon>
        <taxon>Sphaerotilaceae</taxon>
        <taxon>Roseateles</taxon>
    </lineage>
</organism>
<dbReference type="OrthoDB" id="5740183at2"/>
<evidence type="ECO:0000313" key="2">
    <source>
        <dbReference type="Proteomes" id="UP000060699"/>
    </source>
</evidence>
<keyword evidence="2" id="KW-1185">Reference proteome</keyword>
<sequence length="83" mass="8800">MIFLAITSAGLVSALRAAKSDDAVWCGADAITEADYLQAGHPNLSRFVYSIDDPDSVSDAVGTIEEHHPGQTIWVEAVPSGRD</sequence>
<dbReference type="PATRIC" id="fig|76731.3.peg.4020"/>
<evidence type="ECO:0000313" key="1">
    <source>
        <dbReference type="EMBL" id="ALV08377.1"/>
    </source>
</evidence>
<protein>
    <submittedName>
        <fullName evidence="1">Uncharacterized protein</fullName>
    </submittedName>
</protein>
<name>A0A0U3MIY8_9BURK</name>
<reference evidence="1 2" key="1">
    <citation type="submission" date="2015-12" db="EMBL/GenBank/DDBJ databases">
        <title>Complete genome of Roseateles depolymerans KCTC 42856.</title>
        <authorList>
            <person name="Kim K.M."/>
        </authorList>
    </citation>
    <scope>NUCLEOTIDE SEQUENCE [LARGE SCALE GENOMIC DNA]</scope>
    <source>
        <strain evidence="1 2">KCTC 42856</strain>
    </source>
</reference>